<evidence type="ECO:0000313" key="7">
    <source>
        <dbReference type="Proteomes" id="UP000681720"/>
    </source>
</evidence>
<feature type="binding site" description="proximal binding residue" evidence="4">
    <location>
        <position position="56"/>
    </location>
    <ligand>
        <name>heme b</name>
        <dbReference type="ChEBI" id="CHEBI:60344"/>
    </ligand>
    <ligandPart>
        <name>Fe</name>
        <dbReference type="ChEBI" id="CHEBI:18248"/>
    </ligandPart>
</feature>
<evidence type="ECO:0000256" key="2">
    <source>
        <dbReference type="ARBA" id="ARBA00022723"/>
    </source>
</evidence>
<evidence type="ECO:0000256" key="1">
    <source>
        <dbReference type="ARBA" id="ARBA00007119"/>
    </source>
</evidence>
<dbReference type="EMBL" id="CAJOBJ010356764">
    <property type="protein sequence ID" value="CAF5215101.1"/>
    <property type="molecule type" value="Genomic_DNA"/>
</dbReference>
<protein>
    <recommendedName>
        <fullName evidence="8">Indoleamine 2,3-dioxygenase</fullName>
    </recommendedName>
</protein>
<evidence type="ECO:0000256" key="4">
    <source>
        <dbReference type="PIRSR" id="PIRSR600898-1"/>
    </source>
</evidence>
<dbReference type="GO" id="GO:0020037">
    <property type="term" value="F:heme binding"/>
    <property type="evidence" value="ECO:0007669"/>
    <property type="project" value="InterPro"/>
</dbReference>
<dbReference type="GO" id="GO:0033754">
    <property type="term" value="F:indoleamine 2,3-dioxygenase activity"/>
    <property type="evidence" value="ECO:0007669"/>
    <property type="project" value="TreeGrafter"/>
</dbReference>
<dbReference type="InterPro" id="IPR000898">
    <property type="entry name" value="Indolamine_dOase"/>
</dbReference>
<comment type="caution">
    <text evidence="6">The sequence shown here is derived from an EMBL/GenBank/DDBJ whole genome shotgun (WGS) entry which is preliminary data.</text>
</comment>
<reference evidence="6" key="1">
    <citation type="submission" date="2021-02" db="EMBL/GenBank/DDBJ databases">
        <authorList>
            <person name="Nowell W R."/>
        </authorList>
    </citation>
    <scope>NUCLEOTIDE SEQUENCE</scope>
</reference>
<gene>
    <name evidence="6" type="ORF">GIL414_LOCUS81198</name>
</gene>
<dbReference type="InterPro" id="IPR037217">
    <property type="entry name" value="Trp/Indoleamine_2_3_dOase-like"/>
</dbReference>
<dbReference type="Proteomes" id="UP000681720">
    <property type="component" value="Unassembled WGS sequence"/>
</dbReference>
<proteinExistence type="inferred from homology"/>
<dbReference type="Gene3D" id="1.20.58.480">
    <property type="match status" value="1"/>
</dbReference>
<evidence type="ECO:0000313" key="6">
    <source>
        <dbReference type="EMBL" id="CAF5215101.1"/>
    </source>
</evidence>
<accession>A0A8S3J6Z7</accession>
<keyword evidence="3 4" id="KW-0408">Iron</keyword>
<dbReference type="SUPFAM" id="SSF140959">
    <property type="entry name" value="Indolic compounds 2,3-dioxygenase-like"/>
    <property type="match status" value="1"/>
</dbReference>
<evidence type="ECO:0000256" key="5">
    <source>
        <dbReference type="SAM" id="MobiDB-lite"/>
    </source>
</evidence>
<evidence type="ECO:0008006" key="8">
    <source>
        <dbReference type="Google" id="ProtNLM"/>
    </source>
</evidence>
<evidence type="ECO:0000256" key="3">
    <source>
        <dbReference type="ARBA" id="ARBA00023004"/>
    </source>
</evidence>
<keyword evidence="4" id="KW-0349">Heme</keyword>
<dbReference type="AlphaFoldDB" id="A0A8S3J6Z7"/>
<dbReference type="PANTHER" id="PTHR28657">
    <property type="entry name" value="INDOLEAMINE 2,3-DIOXYGENASE"/>
    <property type="match status" value="1"/>
</dbReference>
<dbReference type="GO" id="GO:0005737">
    <property type="term" value="C:cytoplasm"/>
    <property type="evidence" value="ECO:0007669"/>
    <property type="project" value="TreeGrafter"/>
</dbReference>
<dbReference type="Pfam" id="PF01231">
    <property type="entry name" value="IDO"/>
    <property type="match status" value="1"/>
</dbReference>
<organism evidence="6 7">
    <name type="scientific">Rotaria magnacalcarata</name>
    <dbReference type="NCBI Taxonomy" id="392030"/>
    <lineage>
        <taxon>Eukaryota</taxon>
        <taxon>Metazoa</taxon>
        <taxon>Spiralia</taxon>
        <taxon>Gnathifera</taxon>
        <taxon>Rotifera</taxon>
        <taxon>Eurotatoria</taxon>
        <taxon>Bdelloidea</taxon>
        <taxon>Philodinida</taxon>
        <taxon>Philodinidae</taxon>
        <taxon>Rotaria</taxon>
    </lineage>
</organism>
<name>A0A8S3J6Z7_9BILA</name>
<keyword evidence="2 4" id="KW-0479">Metal-binding</keyword>
<dbReference type="PANTHER" id="PTHR28657:SF5">
    <property type="entry name" value="INDOLEAMINE 2,3-DIOXYGENASE"/>
    <property type="match status" value="1"/>
</dbReference>
<dbReference type="GO" id="GO:0034354">
    <property type="term" value="P:'de novo' NAD+ biosynthetic process from L-tryptophan"/>
    <property type="evidence" value="ECO:0007669"/>
    <property type="project" value="TreeGrafter"/>
</dbReference>
<dbReference type="GO" id="GO:0019441">
    <property type="term" value="P:L-tryptophan catabolic process to kynurenine"/>
    <property type="evidence" value="ECO:0007669"/>
    <property type="project" value="InterPro"/>
</dbReference>
<feature type="region of interest" description="Disordered" evidence="5">
    <location>
        <begin position="75"/>
        <end position="104"/>
    </location>
</feature>
<dbReference type="GO" id="GO:0046872">
    <property type="term" value="F:metal ion binding"/>
    <property type="evidence" value="ECO:0007669"/>
    <property type="project" value="UniProtKB-KW"/>
</dbReference>
<comment type="similarity">
    <text evidence="1">Belongs to the indoleamine 2,3-dioxygenase family.</text>
</comment>
<sequence length="124" mass="14404">MPPKHRQFLEMLGVDNYNINHFVKKLTSSEQVQQESELLHAYNACIDQLVTFRNRHIQIVTLYILAQIRKNDYVQSDSKKQIDHPVNSNSKHSDERSSARGTGGTVLMPFLKTCRDETIIQRLH</sequence>